<sequence length="124" mass="13215">MIDPTPAEALDDARSDIISARIAAHDGNEDRRSYWACAAIDAAATILVDPTASARKVVAARSFLAEGLALDGRANTCGAETIDTDEEARALGDADQRWLDDYLANRPAAQSASYGARPKLRLLN</sequence>
<protein>
    <submittedName>
        <fullName evidence="1">Uncharacterized protein</fullName>
    </submittedName>
</protein>
<name>A0A653EXH2_9MYCO</name>
<evidence type="ECO:0000313" key="1">
    <source>
        <dbReference type="EMBL" id="VTP02033.1"/>
    </source>
</evidence>
<gene>
    <name evidence="1" type="ORF">BIN_B_04324</name>
</gene>
<accession>A0A653EXH2</accession>
<reference evidence="1" key="1">
    <citation type="submission" date="2019-05" db="EMBL/GenBank/DDBJ databases">
        <authorList>
            <person name="Naeem R."/>
            <person name="Antony C."/>
            <person name="Guan Q."/>
        </authorList>
    </citation>
    <scope>NUCLEOTIDE SEQUENCE</scope>
    <source>
        <strain evidence="1">2</strain>
    </source>
</reference>
<dbReference type="EMBL" id="LR589126">
    <property type="protein sequence ID" value="VTP02033.1"/>
    <property type="molecule type" value="Genomic_DNA"/>
</dbReference>
<dbReference type="RefSeq" id="WP_204805751.1">
    <property type="nucleotide sequence ID" value="NZ_CAJMWM010000002.1"/>
</dbReference>
<dbReference type="AlphaFoldDB" id="A0A653EXH2"/>
<organism evidence="1">
    <name type="scientific">Mycobacterium riyadhense</name>
    <dbReference type="NCBI Taxonomy" id="486698"/>
    <lineage>
        <taxon>Bacteria</taxon>
        <taxon>Bacillati</taxon>
        <taxon>Actinomycetota</taxon>
        <taxon>Actinomycetes</taxon>
        <taxon>Mycobacteriales</taxon>
        <taxon>Mycobacteriaceae</taxon>
        <taxon>Mycobacterium</taxon>
    </lineage>
</organism>
<proteinExistence type="predicted"/>